<comment type="caution">
    <text evidence="13">The sequence shown here is derived from an EMBL/GenBank/DDBJ whole genome shotgun (WGS) entry which is preliminary data.</text>
</comment>
<gene>
    <name evidence="13" type="ORF">GBM95_07655</name>
</gene>
<dbReference type="PRINTS" id="PR00184">
    <property type="entry name" value="NEISSPPORIN"/>
</dbReference>
<dbReference type="Proteomes" id="UP000430564">
    <property type="component" value="Unassembled WGS sequence"/>
</dbReference>
<evidence type="ECO:0000313" key="14">
    <source>
        <dbReference type="Proteomes" id="UP000430564"/>
    </source>
</evidence>
<evidence type="ECO:0000256" key="7">
    <source>
        <dbReference type="ARBA" id="ARBA00023065"/>
    </source>
</evidence>
<feature type="chain" id="PRO_5026024655" evidence="11">
    <location>
        <begin position="21"/>
        <end position="406"/>
    </location>
</feature>
<dbReference type="AlphaFoldDB" id="A0A6I1EPS8"/>
<dbReference type="InterPro" id="IPR050298">
    <property type="entry name" value="Gram-neg_bact_OMP"/>
</dbReference>
<keyword evidence="5" id="KW-0812">Transmembrane</keyword>
<feature type="signal peptide" evidence="11">
    <location>
        <begin position="1"/>
        <end position="20"/>
    </location>
</feature>
<name>A0A6I1EPS8_9BURK</name>
<dbReference type="Gene3D" id="2.40.160.10">
    <property type="entry name" value="Porin"/>
    <property type="match status" value="1"/>
</dbReference>
<dbReference type="PRINTS" id="PR00182">
    <property type="entry name" value="ECOLNEIPORIN"/>
</dbReference>
<evidence type="ECO:0000259" key="12">
    <source>
        <dbReference type="Pfam" id="PF13609"/>
    </source>
</evidence>
<organism evidence="13 14">
    <name type="scientific">Sutterella seckii</name>
    <dbReference type="NCBI Taxonomy" id="1944635"/>
    <lineage>
        <taxon>Bacteria</taxon>
        <taxon>Pseudomonadati</taxon>
        <taxon>Pseudomonadota</taxon>
        <taxon>Betaproteobacteria</taxon>
        <taxon>Burkholderiales</taxon>
        <taxon>Sutterellaceae</taxon>
        <taxon>Sutterella</taxon>
    </lineage>
</organism>
<evidence type="ECO:0000256" key="10">
    <source>
        <dbReference type="ARBA" id="ARBA00023237"/>
    </source>
</evidence>
<dbReference type="PANTHER" id="PTHR34501:SF9">
    <property type="entry name" value="MAJOR OUTER MEMBRANE PROTEIN P.IA"/>
    <property type="match status" value="1"/>
</dbReference>
<keyword evidence="9" id="KW-0472">Membrane</keyword>
<keyword evidence="10" id="KW-0998">Cell outer membrane</keyword>
<keyword evidence="3" id="KW-0813">Transport</keyword>
<proteinExistence type="predicted"/>
<keyword evidence="6 11" id="KW-0732">Signal</keyword>
<keyword evidence="7" id="KW-0406">Ion transport</keyword>
<feature type="domain" description="Porin" evidence="12">
    <location>
        <begin position="7"/>
        <end position="380"/>
    </location>
</feature>
<evidence type="ECO:0000256" key="3">
    <source>
        <dbReference type="ARBA" id="ARBA00022448"/>
    </source>
</evidence>
<dbReference type="InterPro" id="IPR033900">
    <property type="entry name" value="Gram_neg_porin_domain"/>
</dbReference>
<protein>
    <submittedName>
        <fullName evidence="13">Porin</fullName>
    </submittedName>
</protein>
<sequence length="406" mass="43027">MKKTLAALAVLGAFAGTAVAADVTLYGLVDYGFNYQHVDSDQKDVDAGDSFRMMSGQNSGSRFGLKGAEDLGNGLTVGFVLENGFNADDGTLGNGGRLFGRESQVYLQGSFGTLSFGRVGQLVSANGSYALFGATSPFSSGWQDSVGQKFVTGTAWDRYDNMITYKTPSFAGFQVHAQYSFDTDTKATGKTARSGYEAATDTKDEVKGDHGVEGTAKVNRYYAIGATYKAENLYLVGVVDAVNYGSYYYDNDKLDDGLAVTLGGNYNFGFMTVYAMGQYFENSVKIGQKSAYGATDTLGDGYSAAAYGGADGFGIALGVGVPCFGGTAKASVGYLSAETNEKVVADGQKAELDRWNISVGYDYNLSKRTTVYTAAAYTKDSLDTGIKTEDVDPSSVEVMAGLIHRF</sequence>
<dbReference type="EMBL" id="WEHX01000049">
    <property type="protein sequence ID" value="KAB7658066.1"/>
    <property type="molecule type" value="Genomic_DNA"/>
</dbReference>
<dbReference type="SUPFAM" id="SSF56935">
    <property type="entry name" value="Porins"/>
    <property type="match status" value="1"/>
</dbReference>
<accession>A0A6I1EPS8</accession>
<dbReference type="CDD" id="cd00342">
    <property type="entry name" value="gram_neg_porins"/>
    <property type="match status" value="1"/>
</dbReference>
<dbReference type="GO" id="GO:0034220">
    <property type="term" value="P:monoatomic ion transmembrane transport"/>
    <property type="evidence" value="ECO:0007669"/>
    <property type="project" value="InterPro"/>
</dbReference>
<comment type="subunit">
    <text evidence="2">Homotrimer.</text>
</comment>
<evidence type="ECO:0000256" key="1">
    <source>
        <dbReference type="ARBA" id="ARBA00004571"/>
    </source>
</evidence>
<dbReference type="InterPro" id="IPR001702">
    <property type="entry name" value="Porin_Gram-ve"/>
</dbReference>
<dbReference type="GO" id="GO:0015288">
    <property type="term" value="F:porin activity"/>
    <property type="evidence" value="ECO:0007669"/>
    <property type="project" value="UniProtKB-KW"/>
</dbReference>
<evidence type="ECO:0000256" key="11">
    <source>
        <dbReference type="SAM" id="SignalP"/>
    </source>
</evidence>
<dbReference type="PANTHER" id="PTHR34501">
    <property type="entry name" value="PROTEIN YDDL-RELATED"/>
    <property type="match status" value="1"/>
</dbReference>
<dbReference type="Pfam" id="PF13609">
    <property type="entry name" value="Porin_4"/>
    <property type="match status" value="1"/>
</dbReference>
<keyword evidence="4" id="KW-1134">Transmembrane beta strand</keyword>
<evidence type="ECO:0000256" key="6">
    <source>
        <dbReference type="ARBA" id="ARBA00022729"/>
    </source>
</evidence>
<dbReference type="GO" id="GO:0046930">
    <property type="term" value="C:pore complex"/>
    <property type="evidence" value="ECO:0007669"/>
    <property type="project" value="UniProtKB-KW"/>
</dbReference>
<evidence type="ECO:0000256" key="8">
    <source>
        <dbReference type="ARBA" id="ARBA00023114"/>
    </source>
</evidence>
<evidence type="ECO:0000256" key="2">
    <source>
        <dbReference type="ARBA" id="ARBA00011233"/>
    </source>
</evidence>
<keyword evidence="8" id="KW-0626">Porin</keyword>
<dbReference type="InterPro" id="IPR002299">
    <property type="entry name" value="Porin_Neis"/>
</dbReference>
<dbReference type="RefSeq" id="WP_152158560.1">
    <property type="nucleotide sequence ID" value="NZ_WEHX01000049.1"/>
</dbReference>
<dbReference type="OrthoDB" id="8520696at2"/>
<comment type="subcellular location">
    <subcellularLocation>
        <location evidence="1">Cell outer membrane</location>
        <topology evidence="1">Multi-pass membrane protein</topology>
    </subcellularLocation>
</comment>
<evidence type="ECO:0000256" key="9">
    <source>
        <dbReference type="ARBA" id="ARBA00023136"/>
    </source>
</evidence>
<evidence type="ECO:0000313" key="13">
    <source>
        <dbReference type="EMBL" id="KAB7658066.1"/>
    </source>
</evidence>
<evidence type="ECO:0000256" key="4">
    <source>
        <dbReference type="ARBA" id="ARBA00022452"/>
    </source>
</evidence>
<reference evidence="13 14" key="1">
    <citation type="submission" date="2019-10" db="EMBL/GenBank/DDBJ databases">
        <title>Genome diversity of Sutterella seckii.</title>
        <authorList>
            <person name="Chaplin A.V."/>
            <person name="Sokolova S.R."/>
            <person name="Mosin K.A."/>
            <person name="Ivanova E.L."/>
            <person name="Kochetkova T.O."/>
            <person name="Goltsov A.Y."/>
            <person name="Trofimov D.Y."/>
            <person name="Efimov B.A."/>
        </authorList>
    </citation>
    <scope>NUCLEOTIDE SEQUENCE [LARGE SCALE GENOMIC DNA]</scope>
    <source>
        <strain evidence="13 14">ASD393</strain>
    </source>
</reference>
<evidence type="ECO:0000256" key="5">
    <source>
        <dbReference type="ARBA" id="ARBA00022692"/>
    </source>
</evidence>
<dbReference type="GO" id="GO:0009279">
    <property type="term" value="C:cell outer membrane"/>
    <property type="evidence" value="ECO:0007669"/>
    <property type="project" value="UniProtKB-SubCell"/>
</dbReference>
<dbReference type="InterPro" id="IPR023614">
    <property type="entry name" value="Porin_dom_sf"/>
</dbReference>